<reference evidence="1 2" key="1">
    <citation type="submission" date="2018-10" db="EMBL/GenBank/DDBJ databases">
        <title>A high-quality apple genome assembly.</title>
        <authorList>
            <person name="Hu J."/>
        </authorList>
    </citation>
    <scope>NUCLEOTIDE SEQUENCE [LARGE SCALE GENOMIC DNA]</scope>
    <source>
        <strain evidence="2">cv. HFTH1</strain>
        <tissue evidence="1">Young leaf</tissue>
    </source>
</reference>
<dbReference type="AlphaFoldDB" id="A0A498JDM3"/>
<comment type="caution">
    <text evidence="1">The sequence shown here is derived from an EMBL/GenBank/DDBJ whole genome shotgun (WGS) entry which is preliminary data.</text>
</comment>
<accession>A0A498JDM3</accession>
<keyword evidence="2" id="KW-1185">Reference proteome</keyword>
<protein>
    <submittedName>
        <fullName evidence="1">Uncharacterized protein</fullName>
    </submittedName>
</protein>
<dbReference type="Proteomes" id="UP000290289">
    <property type="component" value="Chromosome 7"/>
</dbReference>
<name>A0A498JDM3_MALDO</name>
<evidence type="ECO:0000313" key="1">
    <source>
        <dbReference type="EMBL" id="RXH93788.1"/>
    </source>
</evidence>
<sequence>MEICNGSREGAAAMSNKDVSAKAVRKHRKLKEWPGNIETQAADLAAEMVVLLIMRTYGLEFLQAMCVDSPGKQGKENALDQSEDVKCSDAAKQDELMEICNEEEMVLLL</sequence>
<gene>
    <name evidence="1" type="ORF">DVH24_015855</name>
</gene>
<evidence type="ECO:0000313" key="2">
    <source>
        <dbReference type="Proteomes" id="UP000290289"/>
    </source>
</evidence>
<organism evidence="1 2">
    <name type="scientific">Malus domestica</name>
    <name type="common">Apple</name>
    <name type="synonym">Pyrus malus</name>
    <dbReference type="NCBI Taxonomy" id="3750"/>
    <lineage>
        <taxon>Eukaryota</taxon>
        <taxon>Viridiplantae</taxon>
        <taxon>Streptophyta</taxon>
        <taxon>Embryophyta</taxon>
        <taxon>Tracheophyta</taxon>
        <taxon>Spermatophyta</taxon>
        <taxon>Magnoliopsida</taxon>
        <taxon>eudicotyledons</taxon>
        <taxon>Gunneridae</taxon>
        <taxon>Pentapetalae</taxon>
        <taxon>rosids</taxon>
        <taxon>fabids</taxon>
        <taxon>Rosales</taxon>
        <taxon>Rosaceae</taxon>
        <taxon>Amygdaloideae</taxon>
        <taxon>Maleae</taxon>
        <taxon>Malus</taxon>
    </lineage>
</organism>
<proteinExistence type="predicted"/>
<dbReference type="EMBL" id="RDQH01000333">
    <property type="protein sequence ID" value="RXH93788.1"/>
    <property type="molecule type" value="Genomic_DNA"/>
</dbReference>